<keyword evidence="2" id="KW-1185">Reference proteome</keyword>
<evidence type="ECO:0000313" key="2">
    <source>
        <dbReference type="Proteomes" id="UP001062846"/>
    </source>
</evidence>
<sequence>MAVHSLPINPLPNTPLSPLLYYMVYCTQFQASTKQSSYGVWLLKNKSPPIGLVSPFTGIHAYRAGSVVDTEEASDLEDCFKQKLTTEENTYNDNIQLRSSSQSLIDKNQIEQERRRKISLANKGKESRSKGRKHGPETRERISRNTKAALMDPKVKSCKNPSFFCLFLVLRHKIQKAGKSGYNIRAKMSGSHVLSDESKARISYSLTRVWGRKLKWKRSRAKFLSSWADSIAEAAKRGGNGQRELHWDSYDKIKEEIAIEQRRQAEAKEMAKEKKARVAQKRKVKERKETPRGEMRRKRNRKSKEEREELDIAQELKINERLAKLHKRKTSTNGQISSEDQQAWEKLDLEFVKKEQIRRQVSLADQIRAAKAKRVEHVARERLPTAHSLHSESDQQSE</sequence>
<dbReference type="EMBL" id="CM046393">
    <property type="protein sequence ID" value="KAI8552477.1"/>
    <property type="molecule type" value="Genomic_DNA"/>
</dbReference>
<dbReference type="Proteomes" id="UP001062846">
    <property type="component" value="Chromosome 6"/>
</dbReference>
<comment type="caution">
    <text evidence="1">The sequence shown here is derived from an EMBL/GenBank/DDBJ whole genome shotgun (WGS) entry which is preliminary data.</text>
</comment>
<reference evidence="1" key="1">
    <citation type="submission" date="2022-02" db="EMBL/GenBank/DDBJ databases">
        <title>Plant Genome Project.</title>
        <authorList>
            <person name="Zhang R.-G."/>
        </authorList>
    </citation>
    <scope>NUCLEOTIDE SEQUENCE</scope>
    <source>
        <strain evidence="1">AT1</strain>
    </source>
</reference>
<evidence type="ECO:0000313" key="1">
    <source>
        <dbReference type="EMBL" id="KAI8552477.1"/>
    </source>
</evidence>
<protein>
    <submittedName>
        <fullName evidence="1">Uncharacterized protein</fullName>
    </submittedName>
</protein>
<organism evidence="1 2">
    <name type="scientific">Rhododendron molle</name>
    <name type="common">Chinese azalea</name>
    <name type="synonym">Azalea mollis</name>
    <dbReference type="NCBI Taxonomy" id="49168"/>
    <lineage>
        <taxon>Eukaryota</taxon>
        <taxon>Viridiplantae</taxon>
        <taxon>Streptophyta</taxon>
        <taxon>Embryophyta</taxon>
        <taxon>Tracheophyta</taxon>
        <taxon>Spermatophyta</taxon>
        <taxon>Magnoliopsida</taxon>
        <taxon>eudicotyledons</taxon>
        <taxon>Gunneridae</taxon>
        <taxon>Pentapetalae</taxon>
        <taxon>asterids</taxon>
        <taxon>Ericales</taxon>
        <taxon>Ericaceae</taxon>
        <taxon>Ericoideae</taxon>
        <taxon>Rhodoreae</taxon>
        <taxon>Rhododendron</taxon>
    </lineage>
</organism>
<gene>
    <name evidence="1" type="ORF">RHMOL_Rhmol06G0269600</name>
</gene>
<accession>A0ACC0NIQ5</accession>
<proteinExistence type="predicted"/>
<name>A0ACC0NIQ5_RHOML</name>